<dbReference type="InterPro" id="IPR050149">
    <property type="entry name" value="Collagen_superfamily"/>
</dbReference>
<dbReference type="PANTHER" id="PTHR24023">
    <property type="entry name" value="COLLAGEN ALPHA"/>
    <property type="match status" value="1"/>
</dbReference>
<keyword evidence="3" id="KW-1185">Reference proteome</keyword>
<accession>A0ABX0S7T9</accession>
<name>A0ABX0S7T9_PONBL</name>
<dbReference type="Pfam" id="PF01391">
    <property type="entry name" value="Collagen"/>
    <property type="match status" value="1"/>
</dbReference>
<evidence type="ECO:0000313" key="3">
    <source>
        <dbReference type="Proteomes" id="UP001165941"/>
    </source>
</evidence>
<gene>
    <name evidence="2" type="ORF">BU61_9521</name>
</gene>
<dbReference type="GO" id="GO:0005581">
    <property type="term" value="C:collagen trimer"/>
    <property type="evidence" value="ECO:0007669"/>
    <property type="project" value="UniProtKB-KW"/>
</dbReference>
<proteinExistence type="predicted"/>
<dbReference type="InterPro" id="IPR008160">
    <property type="entry name" value="Collagen"/>
</dbReference>
<evidence type="ECO:0000256" key="1">
    <source>
        <dbReference type="SAM" id="MobiDB-lite"/>
    </source>
</evidence>
<organism evidence="2 3">
    <name type="scientific">Pontoporia blainvillei</name>
    <name type="common">Franciscana</name>
    <name type="synonym">Delphinus blainvillei</name>
    <dbReference type="NCBI Taxonomy" id="48723"/>
    <lineage>
        <taxon>Eukaryota</taxon>
        <taxon>Metazoa</taxon>
        <taxon>Chordata</taxon>
        <taxon>Craniata</taxon>
        <taxon>Vertebrata</taxon>
        <taxon>Euteleostomi</taxon>
        <taxon>Mammalia</taxon>
        <taxon>Eutheria</taxon>
        <taxon>Laurasiatheria</taxon>
        <taxon>Artiodactyla</taxon>
        <taxon>Whippomorpha</taxon>
        <taxon>Cetacea</taxon>
        <taxon>Odontoceti</taxon>
        <taxon>Pontoporiidae</taxon>
        <taxon>Pontoporia</taxon>
    </lineage>
</organism>
<reference evidence="2" key="1">
    <citation type="submission" date="2018-05" db="EMBL/GenBank/DDBJ databases">
        <authorList>
            <person name="Pedro S.L.S."/>
            <person name="Freitas R.C."/>
            <person name="Barreto A.S."/>
            <person name="Lima A.O.S."/>
        </authorList>
    </citation>
    <scope>NUCLEOTIDE SEQUENCE</scope>
    <source>
        <strain evidence="2">BP203</strain>
        <tissue evidence="2">Muscle</tissue>
    </source>
</reference>
<feature type="region of interest" description="Disordered" evidence="1">
    <location>
        <begin position="104"/>
        <end position="171"/>
    </location>
</feature>
<evidence type="ECO:0000313" key="2">
    <source>
        <dbReference type="EMBL" id="NIG61162.1"/>
    </source>
</evidence>
<dbReference type="PANTHER" id="PTHR24023:SF588">
    <property type="entry name" value="COLLAGEN ALPHA-2(IV) CHAIN"/>
    <property type="match status" value="1"/>
</dbReference>
<keyword evidence="2" id="KW-0176">Collagen</keyword>
<feature type="region of interest" description="Disordered" evidence="1">
    <location>
        <begin position="1"/>
        <end position="25"/>
    </location>
</feature>
<dbReference type="EMBL" id="PGGH01261156">
    <property type="protein sequence ID" value="NIG61162.1"/>
    <property type="molecule type" value="Genomic_DNA"/>
</dbReference>
<feature type="compositionally biased region" description="Low complexity" evidence="1">
    <location>
        <begin position="109"/>
        <end position="120"/>
    </location>
</feature>
<dbReference type="Proteomes" id="UP001165941">
    <property type="component" value="Unassembled WGS sequence"/>
</dbReference>
<comment type="caution">
    <text evidence="2">The sequence shown here is derived from an EMBL/GenBank/DDBJ whole genome shotgun (WGS) entry which is preliminary data.</text>
</comment>
<sequence length="217" mass="22882">MIRAALRDPPCPSPGEVPKASEGFRDYRELTEHKGSRVSREIRVHRDSQDRQHQFPICGSLTRYDAESTCVWLLTALPAHPAARSLSESAVRTISSTGFVGPRGVKGAVGRPGLDGLPGPSGLPGPVGPPGDRGLPGEVLGAQPGPRGDTGLPGRSGLKGPPGERGPPGFRGNVHNIVDACLAKREDASCLASEQGIQGFAYPVYAERALRTQNAWL</sequence>
<protein>
    <submittedName>
        <fullName evidence="2">Collagen alpha-2(IV) chain</fullName>
    </submittedName>
</protein>